<dbReference type="SUPFAM" id="SSF54747">
    <property type="entry name" value="Ribosomal L11/L12e N-terminal domain"/>
    <property type="match status" value="1"/>
</dbReference>
<evidence type="ECO:0000256" key="10">
    <source>
        <dbReference type="RuleBase" id="RU003979"/>
    </source>
</evidence>
<keyword evidence="5 8" id="KW-0689">Ribosomal protein</keyword>
<dbReference type="AlphaFoldDB" id="A0A1A9HV35"/>
<dbReference type="Pfam" id="PF03946">
    <property type="entry name" value="Ribosomal_L11_N"/>
    <property type="match status" value="1"/>
</dbReference>
<dbReference type="EMBL" id="CP014639">
    <property type="protein sequence ID" value="ANH78860.1"/>
    <property type="molecule type" value="Genomic_DNA"/>
</dbReference>
<dbReference type="CDD" id="cd00349">
    <property type="entry name" value="Ribosomal_L11"/>
    <property type="match status" value="1"/>
</dbReference>
<comment type="similarity">
    <text evidence="1 8 9">Belongs to the universal ribosomal protein uL11 family.</text>
</comment>
<comment type="subunit">
    <text evidence="7">Part of the ribosomal stalk of the 50S ribosomal subunit. Interacts with L10 and the large rRNA to form the base of the stalk. L10 forms an elongated spine to which 2 L12 dimers bind in a sequential fashion forming a pentameric L10(L12)2(L12)2 complex.</text>
</comment>
<evidence type="ECO:0000259" key="11">
    <source>
        <dbReference type="Pfam" id="PF00298"/>
    </source>
</evidence>
<dbReference type="InterPro" id="IPR020784">
    <property type="entry name" value="Ribosomal_uL11_N"/>
</dbReference>
<keyword evidence="3 8" id="KW-0699">rRNA-binding</keyword>
<dbReference type="GO" id="GO:0022625">
    <property type="term" value="C:cytosolic large ribosomal subunit"/>
    <property type="evidence" value="ECO:0007669"/>
    <property type="project" value="TreeGrafter"/>
</dbReference>
<dbReference type="InterPro" id="IPR036796">
    <property type="entry name" value="Ribosomal_uL11_N_sf"/>
</dbReference>
<dbReference type="HAMAP" id="MF_00736">
    <property type="entry name" value="Ribosomal_uL11"/>
    <property type="match status" value="1"/>
</dbReference>
<dbReference type="GO" id="GO:0006412">
    <property type="term" value="P:translation"/>
    <property type="evidence" value="ECO:0007669"/>
    <property type="project" value="UniProtKB-UniRule"/>
</dbReference>
<evidence type="ECO:0000256" key="2">
    <source>
        <dbReference type="ARBA" id="ARBA00022481"/>
    </source>
</evidence>
<dbReference type="GO" id="GO:0070180">
    <property type="term" value="F:large ribosomal subunit rRNA binding"/>
    <property type="evidence" value="ECO:0007669"/>
    <property type="project" value="UniProtKB-UniRule"/>
</dbReference>
<proteinExistence type="inferred from homology"/>
<dbReference type="OrthoDB" id="9802408at2"/>
<accession>A0A1A9HV35</accession>
<evidence type="ECO:0000256" key="7">
    <source>
        <dbReference type="ARBA" id="ARBA00062905"/>
    </source>
</evidence>
<dbReference type="PANTHER" id="PTHR11661">
    <property type="entry name" value="60S RIBOSOMAL PROTEIN L12"/>
    <property type="match status" value="1"/>
</dbReference>
<comment type="subunit">
    <text evidence="8">Part of the ribosomal stalk of the 50S ribosomal subunit. Interacts with L10 and the large rRNA to form the base of the stalk. L10 forms an elongated spine to which L12 dimers bind in a sequential fashion forming a multimeric L10(L12)X complex.</text>
</comment>
<dbReference type="FunFam" id="1.10.10.250:FF:000001">
    <property type="entry name" value="50S ribosomal protein L11"/>
    <property type="match status" value="1"/>
</dbReference>
<dbReference type="FunFam" id="3.30.1550.10:FF:000001">
    <property type="entry name" value="50S ribosomal protein L11"/>
    <property type="match status" value="1"/>
</dbReference>
<name>A0A1A9HV35_9CHLA</name>
<comment type="PTM">
    <text evidence="8 10">One or more lysine residues are methylated.</text>
</comment>
<evidence type="ECO:0000256" key="1">
    <source>
        <dbReference type="ARBA" id="ARBA00010537"/>
    </source>
</evidence>
<evidence type="ECO:0000256" key="8">
    <source>
        <dbReference type="HAMAP-Rule" id="MF_00736"/>
    </source>
</evidence>
<dbReference type="RefSeq" id="WP_066482544.1">
    <property type="nucleotide sequence ID" value="NZ_CP014639.1"/>
</dbReference>
<evidence type="ECO:0000313" key="13">
    <source>
        <dbReference type="EMBL" id="ANH78860.1"/>
    </source>
</evidence>
<dbReference type="Gene3D" id="3.30.1550.10">
    <property type="entry name" value="Ribosomal protein L11/L12, N-terminal domain"/>
    <property type="match status" value="1"/>
</dbReference>
<dbReference type="GO" id="GO:0003735">
    <property type="term" value="F:structural constituent of ribosome"/>
    <property type="evidence" value="ECO:0007669"/>
    <property type="project" value="InterPro"/>
</dbReference>
<dbReference type="SUPFAM" id="SSF46906">
    <property type="entry name" value="Ribosomal protein L11, C-terminal domain"/>
    <property type="match status" value="1"/>
</dbReference>
<comment type="function">
    <text evidence="8 10">Forms part of the ribosomal stalk which helps the ribosome interact with GTP-bound translation factors.</text>
</comment>
<evidence type="ECO:0000313" key="14">
    <source>
        <dbReference type="Proteomes" id="UP000078162"/>
    </source>
</evidence>
<dbReference type="InterPro" id="IPR020785">
    <property type="entry name" value="Ribosomal_uL11_CS"/>
</dbReference>
<dbReference type="Pfam" id="PF00298">
    <property type="entry name" value="Ribosomal_L11"/>
    <property type="match status" value="1"/>
</dbReference>
<evidence type="ECO:0000256" key="5">
    <source>
        <dbReference type="ARBA" id="ARBA00022980"/>
    </source>
</evidence>
<dbReference type="InterPro" id="IPR000911">
    <property type="entry name" value="Ribosomal_uL11"/>
</dbReference>
<protein>
    <recommendedName>
        <fullName evidence="8">Large ribosomal subunit protein uL11</fullName>
    </recommendedName>
</protein>
<dbReference type="STRING" id="1806891.Cs308_0690"/>
<evidence type="ECO:0000256" key="9">
    <source>
        <dbReference type="RuleBase" id="RU003978"/>
    </source>
</evidence>
<keyword evidence="2 8" id="KW-0488">Methylation</keyword>
<dbReference type="InterPro" id="IPR006519">
    <property type="entry name" value="Ribosomal_uL11_bac-typ"/>
</dbReference>
<dbReference type="InterPro" id="IPR036769">
    <property type="entry name" value="Ribosomal_uL11_C_sf"/>
</dbReference>
<reference evidence="13 14" key="1">
    <citation type="submission" date="2016-03" db="EMBL/GenBank/DDBJ databases">
        <title>Culture-independent genomics supports pathogen discovery for uncultivable bacteria within the genus Chlamydia.</title>
        <authorList>
            <person name="Taylor-Brown A."/>
            <person name="Bachmann N.L."/>
            <person name="Borel N."/>
            <person name="Polkinghorne A."/>
        </authorList>
    </citation>
    <scope>NUCLEOTIDE SEQUENCE [LARGE SCALE GENOMIC DNA]</scope>
    <source>
        <strain evidence="13 14">2742-308</strain>
    </source>
</reference>
<sequence>MSNKKVVKIIKLQILGGKANPAPPIGPALGAAGVNIMGFCKEFNAATQDKPGDLLPVVITVYSDKTFTFITKQPPVSSLIKKTLNLESGSKIPNRTKVGKLTQTQIAIIAEQKMKDMDVILLESAKRMVEGTARSMGIDVE</sequence>
<evidence type="ECO:0000256" key="4">
    <source>
        <dbReference type="ARBA" id="ARBA00022884"/>
    </source>
</evidence>
<dbReference type="PANTHER" id="PTHR11661:SF1">
    <property type="entry name" value="LARGE RIBOSOMAL SUBUNIT PROTEIN UL11M"/>
    <property type="match status" value="1"/>
</dbReference>
<keyword evidence="4 8" id="KW-0694">RNA-binding</keyword>
<feature type="domain" description="Large ribosomal subunit protein uL11 C-terminal" evidence="11">
    <location>
        <begin position="72"/>
        <end position="140"/>
    </location>
</feature>
<organism evidence="13 14">
    <name type="scientific">Candidatus Chlamydia sanziniae</name>
    <dbReference type="NCBI Taxonomy" id="1806891"/>
    <lineage>
        <taxon>Bacteria</taxon>
        <taxon>Pseudomonadati</taxon>
        <taxon>Chlamydiota</taxon>
        <taxon>Chlamydiia</taxon>
        <taxon>Chlamydiales</taxon>
        <taxon>Chlamydiaceae</taxon>
        <taxon>Chlamydia/Chlamydophila group</taxon>
        <taxon>Chlamydia</taxon>
    </lineage>
</organism>
<dbReference type="PATRIC" id="fig|1806891.3.peg.683"/>
<evidence type="ECO:0000256" key="6">
    <source>
        <dbReference type="ARBA" id="ARBA00023274"/>
    </source>
</evidence>
<dbReference type="PROSITE" id="PS00359">
    <property type="entry name" value="RIBOSOMAL_L11"/>
    <property type="match status" value="1"/>
</dbReference>
<dbReference type="NCBIfam" id="TIGR01632">
    <property type="entry name" value="L11_bact"/>
    <property type="match status" value="1"/>
</dbReference>
<feature type="domain" description="Large ribosomal subunit protein uL11 N-terminal" evidence="12">
    <location>
        <begin position="10"/>
        <end position="67"/>
    </location>
</feature>
<dbReference type="Gene3D" id="1.10.10.250">
    <property type="entry name" value="Ribosomal protein L11, C-terminal domain"/>
    <property type="match status" value="1"/>
</dbReference>
<dbReference type="SMART" id="SM00649">
    <property type="entry name" value="RL11"/>
    <property type="match status" value="1"/>
</dbReference>
<gene>
    <name evidence="8" type="primary">rplK</name>
    <name evidence="13" type="ORF">Cs308_0690</name>
</gene>
<keyword evidence="6 8" id="KW-0687">Ribonucleoprotein</keyword>
<evidence type="ECO:0000259" key="12">
    <source>
        <dbReference type="Pfam" id="PF03946"/>
    </source>
</evidence>
<keyword evidence="14" id="KW-1185">Reference proteome</keyword>
<dbReference type="KEGG" id="csaz:Cs308_0690"/>
<dbReference type="Proteomes" id="UP000078162">
    <property type="component" value="Chromosome"/>
</dbReference>
<evidence type="ECO:0000256" key="3">
    <source>
        <dbReference type="ARBA" id="ARBA00022730"/>
    </source>
</evidence>
<dbReference type="InterPro" id="IPR020783">
    <property type="entry name" value="Ribosomal_uL11_C"/>
</dbReference>